<evidence type="ECO:0000256" key="2">
    <source>
        <dbReference type="ARBA" id="ARBA00022448"/>
    </source>
</evidence>
<keyword evidence="4 7" id="KW-0812">Transmembrane</keyword>
<name>A0A510HEU0_9ACTN</name>
<evidence type="ECO:0000256" key="5">
    <source>
        <dbReference type="ARBA" id="ARBA00022989"/>
    </source>
</evidence>
<dbReference type="GO" id="GO:0022857">
    <property type="term" value="F:transmembrane transporter activity"/>
    <property type="evidence" value="ECO:0007669"/>
    <property type="project" value="InterPro"/>
</dbReference>
<evidence type="ECO:0000256" key="6">
    <source>
        <dbReference type="ARBA" id="ARBA00023136"/>
    </source>
</evidence>
<dbReference type="GO" id="GO:0005886">
    <property type="term" value="C:plasma membrane"/>
    <property type="evidence" value="ECO:0007669"/>
    <property type="project" value="UniProtKB-SubCell"/>
</dbReference>
<sequence>MSEPLFRNGRFVRLWAGQGVSFVGDAITMVALVVLVVDLTGSAVDVGGVLLARLLPTLAGPLIGVVADRLHDRRRLLVAVDLARAGLVSGMIFASSMPILYALAFLLGLCQTLFNPTIRASFPGVVGGGDLTRANAVISGTFSCALAAGPALGGVVVAAAGVDAAFALDAATYLVSAALLASVPMPRPPGGEGGAGFLRELTAGLGYLRRTRVPLALVVGAGLLMLAENATVPAEVFLAKQTFGAGDAGYGALVGTWGAGMIAGSGLMAALGDRARLLVWYLASVFTAAAALAATGAAPFFWAALCAFTLAGVCNGVDNVSTDALLQKQVSGPFLGRVYSVLFTARTAGESLALLSGGLLVEATGPRATYVLSAAAVAAVGLFVLSLLASSGRQAAL</sequence>
<dbReference type="PANTHER" id="PTHR23513:SF6">
    <property type="entry name" value="MAJOR FACILITATOR SUPERFAMILY ASSOCIATED DOMAIN-CONTAINING PROTEIN"/>
    <property type="match status" value="1"/>
</dbReference>
<evidence type="ECO:0000256" key="7">
    <source>
        <dbReference type="SAM" id="Phobius"/>
    </source>
</evidence>
<dbReference type="Proteomes" id="UP000318065">
    <property type="component" value="Chromosome"/>
</dbReference>
<accession>A0A510HEU0</accession>
<organism evidence="9 10">
    <name type="scientific">Rubrobacter xylanophilus</name>
    <dbReference type="NCBI Taxonomy" id="49319"/>
    <lineage>
        <taxon>Bacteria</taxon>
        <taxon>Bacillati</taxon>
        <taxon>Actinomycetota</taxon>
        <taxon>Rubrobacteria</taxon>
        <taxon>Rubrobacterales</taxon>
        <taxon>Rubrobacteraceae</taxon>
        <taxon>Rubrobacter</taxon>
    </lineage>
</organism>
<feature type="domain" description="Major facilitator superfamily (MFS) profile" evidence="8">
    <location>
        <begin position="214"/>
        <end position="397"/>
    </location>
</feature>
<evidence type="ECO:0000259" key="8">
    <source>
        <dbReference type="PROSITE" id="PS50850"/>
    </source>
</evidence>
<dbReference type="SUPFAM" id="SSF103473">
    <property type="entry name" value="MFS general substrate transporter"/>
    <property type="match status" value="1"/>
</dbReference>
<feature type="transmembrane region" description="Helical" evidence="7">
    <location>
        <begin position="49"/>
        <end position="67"/>
    </location>
</feature>
<feature type="transmembrane region" description="Helical" evidence="7">
    <location>
        <begin position="213"/>
        <end position="230"/>
    </location>
</feature>
<feature type="transmembrane region" description="Helical" evidence="7">
    <location>
        <begin position="278"/>
        <end position="294"/>
    </location>
</feature>
<keyword evidence="5 7" id="KW-1133">Transmembrane helix</keyword>
<keyword evidence="3" id="KW-1003">Cell membrane</keyword>
<dbReference type="PRINTS" id="PR01988">
    <property type="entry name" value="EXPORTERBACE"/>
</dbReference>
<evidence type="ECO:0000313" key="9">
    <source>
        <dbReference type="EMBL" id="BBL78456.1"/>
    </source>
</evidence>
<feature type="transmembrane region" description="Helical" evidence="7">
    <location>
        <begin position="15"/>
        <end position="37"/>
    </location>
</feature>
<evidence type="ECO:0000313" key="10">
    <source>
        <dbReference type="Proteomes" id="UP000318065"/>
    </source>
</evidence>
<keyword evidence="10" id="KW-1185">Reference proteome</keyword>
<dbReference type="AlphaFoldDB" id="A0A510HEU0"/>
<dbReference type="EMBL" id="AP019791">
    <property type="protein sequence ID" value="BBL78456.1"/>
    <property type="molecule type" value="Genomic_DNA"/>
</dbReference>
<reference evidence="9" key="1">
    <citation type="journal article" date="2019" name="Microbiol. Resour. Announc.">
        <title>Complete Genome Sequence of Rubrobacter xylanophilus Strain AA3-22, Isolated from Arima Onsen in Japan.</title>
        <authorList>
            <person name="Tomariguchi N."/>
            <person name="Miyazaki K."/>
        </authorList>
    </citation>
    <scope>NUCLEOTIDE SEQUENCE [LARGE SCALE GENOMIC DNA]</scope>
    <source>
        <strain evidence="9">AA3-22</strain>
    </source>
</reference>
<dbReference type="InterPro" id="IPR022324">
    <property type="entry name" value="Bacilysin_exporter_BacE_put"/>
</dbReference>
<gene>
    <name evidence="9" type="ORF">RxyAA322_03100</name>
</gene>
<dbReference type="InterPro" id="IPR036259">
    <property type="entry name" value="MFS_trans_sf"/>
</dbReference>
<comment type="subcellular location">
    <subcellularLocation>
        <location evidence="1">Cell membrane</location>
        <topology evidence="1">Multi-pass membrane protein</topology>
    </subcellularLocation>
</comment>
<dbReference type="InterPro" id="IPR020846">
    <property type="entry name" value="MFS_dom"/>
</dbReference>
<dbReference type="Gene3D" id="1.20.1250.20">
    <property type="entry name" value="MFS general substrate transporter like domains"/>
    <property type="match status" value="1"/>
</dbReference>
<protein>
    <submittedName>
        <fullName evidence="9">MFS transporter</fullName>
    </submittedName>
</protein>
<proteinExistence type="predicted"/>
<feature type="transmembrane region" description="Helical" evidence="7">
    <location>
        <begin position="87"/>
        <end position="109"/>
    </location>
</feature>
<dbReference type="CDD" id="cd06173">
    <property type="entry name" value="MFS_MefA_like"/>
    <property type="match status" value="1"/>
</dbReference>
<dbReference type="RefSeq" id="WP_172620607.1">
    <property type="nucleotide sequence ID" value="NZ_AP019791.1"/>
</dbReference>
<dbReference type="Pfam" id="PF05977">
    <property type="entry name" value="MFS_3"/>
    <property type="match status" value="1"/>
</dbReference>
<evidence type="ECO:0000256" key="3">
    <source>
        <dbReference type="ARBA" id="ARBA00022475"/>
    </source>
</evidence>
<keyword evidence="2" id="KW-0813">Transport</keyword>
<feature type="transmembrane region" description="Helical" evidence="7">
    <location>
        <begin position="250"/>
        <end position="271"/>
    </location>
</feature>
<evidence type="ECO:0000256" key="4">
    <source>
        <dbReference type="ARBA" id="ARBA00022692"/>
    </source>
</evidence>
<evidence type="ECO:0000256" key="1">
    <source>
        <dbReference type="ARBA" id="ARBA00004651"/>
    </source>
</evidence>
<dbReference type="InterPro" id="IPR010290">
    <property type="entry name" value="TM_effector"/>
</dbReference>
<dbReference type="PANTHER" id="PTHR23513">
    <property type="entry name" value="INTEGRAL MEMBRANE EFFLUX PROTEIN-RELATED"/>
    <property type="match status" value="1"/>
</dbReference>
<keyword evidence="6 7" id="KW-0472">Membrane</keyword>
<feature type="transmembrane region" description="Helical" evidence="7">
    <location>
        <begin position="367"/>
        <end position="389"/>
    </location>
</feature>
<dbReference type="PROSITE" id="PS50850">
    <property type="entry name" value="MFS"/>
    <property type="match status" value="1"/>
</dbReference>